<organism evidence="1">
    <name type="scientific">Oryza sativa subsp. japonica</name>
    <name type="common">Rice</name>
    <dbReference type="NCBI Taxonomy" id="39947"/>
    <lineage>
        <taxon>Eukaryota</taxon>
        <taxon>Viridiplantae</taxon>
        <taxon>Streptophyta</taxon>
        <taxon>Embryophyta</taxon>
        <taxon>Tracheophyta</taxon>
        <taxon>Spermatophyta</taxon>
        <taxon>Magnoliopsida</taxon>
        <taxon>Liliopsida</taxon>
        <taxon>Poales</taxon>
        <taxon>Poaceae</taxon>
        <taxon>BOP clade</taxon>
        <taxon>Oryzoideae</taxon>
        <taxon>Oryzeae</taxon>
        <taxon>Oryzinae</taxon>
        <taxon>Oryza</taxon>
        <taxon>Oryza sativa</taxon>
    </lineage>
</organism>
<accession>Q10RQ5</accession>
<evidence type="ECO:0000313" key="1">
    <source>
        <dbReference type="EMBL" id="ABF94002.1"/>
    </source>
</evidence>
<dbReference type="EMBL" id="DP000009">
    <property type="protein sequence ID" value="ABF94002.1"/>
    <property type="molecule type" value="Genomic_DNA"/>
</dbReference>
<reference evidence="1" key="2">
    <citation type="submission" date="2006-06" db="EMBL/GenBank/DDBJ databases">
        <authorList>
            <person name="Buell R."/>
            <person name="Wing R.A."/>
            <person name="McCombie W.A."/>
            <person name="Ouyang S."/>
        </authorList>
    </citation>
    <scope>NUCLEOTIDE SEQUENCE</scope>
</reference>
<dbReference type="AlphaFoldDB" id="Q10RQ5"/>
<proteinExistence type="predicted"/>
<gene>
    <name evidence="1" type="ordered locus">LOC_Os03g05580</name>
</gene>
<reference evidence="1" key="1">
    <citation type="journal article" date="2005" name="Genome Res.">
        <title>Sequence, annotation, and analysis of synteny between rice chromosome 3 and diverged grass species.</title>
        <authorList>
            <consortium name="Rice Chromosome 3 Sequencing Consortium"/>
            <person name="Buell C.R."/>
            <person name="Yuan Q."/>
            <person name="Ouyang S."/>
            <person name="Liu J."/>
            <person name="Zhu W."/>
            <person name="Wang A."/>
            <person name="Maiti R."/>
            <person name="Haas B."/>
            <person name="Wortman J."/>
            <person name="Pertea M."/>
            <person name="Jones K.M."/>
            <person name="Kim M."/>
            <person name="Overton L."/>
            <person name="Tsitrin T."/>
            <person name="Fadrosh D."/>
            <person name="Bera J."/>
            <person name="Weaver B."/>
            <person name="Jin S."/>
            <person name="Johri S."/>
            <person name="Reardon M."/>
            <person name="Webb K."/>
            <person name="Hill J."/>
            <person name="Moffat K."/>
            <person name="Tallon L."/>
            <person name="Van Aken S."/>
            <person name="Lewis M."/>
            <person name="Utterback T."/>
            <person name="Feldblyum T."/>
            <person name="Zismann V."/>
            <person name="Iobst S."/>
            <person name="Hsiao J."/>
            <person name="de Vazeille A.R."/>
            <person name="Salzberg S.L."/>
            <person name="White O."/>
            <person name="Fraser C."/>
            <person name="Yu Y."/>
            <person name="Kim H."/>
            <person name="Rambo T."/>
            <person name="Currie J."/>
            <person name="Collura K."/>
            <person name="Kernodle-Thompson S."/>
            <person name="Wei F."/>
            <person name="Kudrna K."/>
            <person name="Ammiraju J.S."/>
            <person name="Luo M."/>
            <person name="Goicoechea J.L."/>
            <person name="Wing R.A."/>
            <person name="Henry D."/>
            <person name="Oates R."/>
            <person name="Palmer M."/>
            <person name="Pries G."/>
            <person name="Saski C."/>
            <person name="Simmons J."/>
            <person name="Soderlund C."/>
            <person name="Nelson W."/>
            <person name="de la Bastide M."/>
            <person name="Spiegel L."/>
            <person name="Nascimento L."/>
            <person name="Huang E."/>
            <person name="Preston R."/>
            <person name="Zutavern T."/>
            <person name="Palmer L."/>
            <person name="O'Shaughnessy A."/>
            <person name="Dike S."/>
            <person name="McCombie W.R."/>
            <person name="Minx P."/>
            <person name="Cordum H."/>
            <person name="Wilson R."/>
            <person name="Jin W."/>
            <person name="Lee H.R."/>
            <person name="Jiang J."/>
            <person name="Jackson S."/>
        </authorList>
    </citation>
    <scope>NUCLEOTIDE SEQUENCE [LARGE SCALE GENOMIC DNA]</scope>
</reference>
<protein>
    <submittedName>
        <fullName evidence="1">Uncharacterized protein</fullName>
    </submittedName>
</protein>
<name>Q10RQ5_ORYSJ</name>
<sequence length="59" mass="6289">MELGEANFWSWRCRWSAEVVGAMSVGRMVAGKGGGSVVSAQFGEERVHETSATQPFAGV</sequence>